<reference evidence="2 4" key="2">
    <citation type="submission" date="2023-09" db="EMBL/GenBank/DDBJ databases">
        <title>Complete-Gapless Cercospora beticola genome.</title>
        <authorList>
            <person name="Wyatt N.A."/>
            <person name="Spanner R.E."/>
            <person name="Bolton M.D."/>
        </authorList>
    </citation>
    <scope>NUCLEOTIDE SEQUENCE [LARGE SCALE GENOMIC DNA]</scope>
    <source>
        <strain evidence="2">Cb09-40</strain>
    </source>
</reference>
<dbReference type="Proteomes" id="UP000230605">
    <property type="component" value="Chromosome 1"/>
</dbReference>
<organism evidence="1 3">
    <name type="scientific">Cercospora beticola</name>
    <name type="common">Sugarbeet leaf spot fungus</name>
    <dbReference type="NCBI Taxonomy" id="122368"/>
    <lineage>
        <taxon>Eukaryota</taxon>
        <taxon>Fungi</taxon>
        <taxon>Dikarya</taxon>
        <taxon>Ascomycota</taxon>
        <taxon>Pezizomycotina</taxon>
        <taxon>Dothideomycetes</taxon>
        <taxon>Dothideomycetidae</taxon>
        <taxon>Mycosphaerellales</taxon>
        <taxon>Mycosphaerellaceae</taxon>
        <taxon>Cercospora</taxon>
    </lineage>
</organism>
<evidence type="ECO:0000313" key="3">
    <source>
        <dbReference type="Proteomes" id="UP000230605"/>
    </source>
</evidence>
<dbReference type="EMBL" id="LKMD01000100">
    <property type="protein sequence ID" value="PIB02276.1"/>
    <property type="molecule type" value="Genomic_DNA"/>
</dbReference>
<keyword evidence="4" id="KW-1185">Reference proteome</keyword>
<dbReference type="AlphaFoldDB" id="A0A2G5IBP1"/>
<reference evidence="1 3" key="1">
    <citation type="submission" date="2015-10" db="EMBL/GenBank/DDBJ databases">
        <title>The cercosporin biosynthetic gene cluster was horizontally transferred to several fungal lineages and shown to be expanded in Cercospora beticola based on microsynteny with recipient genomes.</title>
        <authorList>
            <person name="De Jonge R."/>
            <person name="Ebert M.K."/>
            <person name="Suttle J.C."/>
            <person name="Jurick Ii W.M."/>
            <person name="Secor G.A."/>
            <person name="Thomma B.P."/>
            <person name="Van De Peer Y."/>
            <person name="Bolton M.D."/>
        </authorList>
    </citation>
    <scope>NUCLEOTIDE SEQUENCE [LARGE SCALE GENOMIC DNA]</scope>
    <source>
        <strain evidence="1 3">09-40</strain>
    </source>
</reference>
<protein>
    <submittedName>
        <fullName evidence="1">Uncharacterized protein</fullName>
    </submittedName>
</protein>
<gene>
    <name evidence="1" type="ORF">CB0940_01647</name>
    <name evidence="2" type="ORF">RHO25_001698</name>
</gene>
<dbReference type="EMBL" id="CP134184">
    <property type="protein sequence ID" value="WPA97090.1"/>
    <property type="molecule type" value="Genomic_DNA"/>
</dbReference>
<name>A0A2G5IBP1_CERBT</name>
<proteinExistence type="predicted"/>
<evidence type="ECO:0000313" key="2">
    <source>
        <dbReference type="EMBL" id="WPA97090.1"/>
    </source>
</evidence>
<sequence>MQGVTNVLAVKGTRCGEPGCHGINRSDEEDNVLDVHFPAGASSDGTFSMNVLILDWAQERLEHGFECLIDSEHNPRSPDMVRRAHPNDIHARVEQVGLGEQRMCQVDLPELLDVDQYAGHKSLHSETSSAGTMPKQGIYRLHALAMFKSHHYIALIVMDGGAIAIDGKAGQPARFSQQTAVSSRQREISKMGAQYHREEIRNRWGQRRSEIRVKSEPFAVRIPIQMRGRLERRDQTKFTDVSRLAICVRATKKESPELGVNIDETEAGAVSA</sequence>
<dbReference type="Proteomes" id="UP001302367">
    <property type="component" value="Chromosome 1"/>
</dbReference>
<accession>A0A2G5IBP1</accession>
<evidence type="ECO:0000313" key="1">
    <source>
        <dbReference type="EMBL" id="PIB02276.1"/>
    </source>
</evidence>
<evidence type="ECO:0000313" key="4">
    <source>
        <dbReference type="Proteomes" id="UP001302367"/>
    </source>
</evidence>